<accession>A0AAE0KCT2</accession>
<name>A0AAE0KCT2_9PEZI</name>
<gene>
    <name evidence="2" type="ORF">B0T24DRAFT_554094</name>
</gene>
<sequence length="345" mass="35954">MAPTRLSGVAALASLLILPAHAWTYRGFGGYASAFQERVGPYDANSTAFLDAVAASNASGLFRIPGYDVSKPFPGEPVDGWTLSVTALDLSQYDYRQADADEAMLGYSLTIRAPDALLAANPDGTKAVRTDPTWGMCMWSFGHPSHVNKTRWNNQANKPLAADGSCKGFLPDACIAALEKQASTSYRVADSPSESKGPYGSMASCDRVGGDAGRYYNSTKDLQDYWDSMVLNFWPLLTVMVNATVDPNATDSQRGPGFPRMNCISPGGVGTGKAFTFSGVVPGANGTDNGGSIAGGNGVNNTGAAGGGNGGAADDKKNSAGIAHPMSTAVWAVLAFSALFGRFML</sequence>
<keyword evidence="1" id="KW-0732">Signal</keyword>
<feature type="chain" id="PRO_5042060592" evidence="1">
    <location>
        <begin position="23"/>
        <end position="345"/>
    </location>
</feature>
<protein>
    <submittedName>
        <fullName evidence="2">Uncharacterized protein</fullName>
    </submittedName>
</protein>
<feature type="signal peptide" evidence="1">
    <location>
        <begin position="1"/>
        <end position="22"/>
    </location>
</feature>
<evidence type="ECO:0000313" key="2">
    <source>
        <dbReference type="EMBL" id="KAK3374196.1"/>
    </source>
</evidence>
<evidence type="ECO:0000313" key="3">
    <source>
        <dbReference type="Proteomes" id="UP001287356"/>
    </source>
</evidence>
<dbReference type="EMBL" id="JAULSN010000004">
    <property type="protein sequence ID" value="KAK3374196.1"/>
    <property type="molecule type" value="Genomic_DNA"/>
</dbReference>
<proteinExistence type="predicted"/>
<comment type="caution">
    <text evidence="2">The sequence shown here is derived from an EMBL/GenBank/DDBJ whole genome shotgun (WGS) entry which is preliminary data.</text>
</comment>
<reference evidence="2" key="1">
    <citation type="journal article" date="2023" name="Mol. Phylogenet. Evol.">
        <title>Genome-scale phylogeny and comparative genomics of the fungal order Sordariales.</title>
        <authorList>
            <person name="Hensen N."/>
            <person name="Bonometti L."/>
            <person name="Westerberg I."/>
            <person name="Brannstrom I.O."/>
            <person name="Guillou S."/>
            <person name="Cros-Aarteil S."/>
            <person name="Calhoun S."/>
            <person name="Haridas S."/>
            <person name="Kuo A."/>
            <person name="Mondo S."/>
            <person name="Pangilinan J."/>
            <person name="Riley R."/>
            <person name="LaButti K."/>
            <person name="Andreopoulos B."/>
            <person name="Lipzen A."/>
            <person name="Chen C."/>
            <person name="Yan M."/>
            <person name="Daum C."/>
            <person name="Ng V."/>
            <person name="Clum A."/>
            <person name="Steindorff A."/>
            <person name="Ohm R.A."/>
            <person name="Martin F."/>
            <person name="Silar P."/>
            <person name="Natvig D.O."/>
            <person name="Lalanne C."/>
            <person name="Gautier V."/>
            <person name="Ament-Velasquez S.L."/>
            <person name="Kruys A."/>
            <person name="Hutchinson M.I."/>
            <person name="Powell A.J."/>
            <person name="Barry K."/>
            <person name="Miller A.N."/>
            <person name="Grigoriev I.V."/>
            <person name="Debuchy R."/>
            <person name="Gladieux P."/>
            <person name="Hiltunen Thoren M."/>
            <person name="Johannesson H."/>
        </authorList>
    </citation>
    <scope>NUCLEOTIDE SEQUENCE</scope>
    <source>
        <strain evidence="2">CBS 958.72</strain>
    </source>
</reference>
<dbReference type="AlphaFoldDB" id="A0AAE0KCT2"/>
<organism evidence="2 3">
    <name type="scientific">Lasiosphaeria ovina</name>
    <dbReference type="NCBI Taxonomy" id="92902"/>
    <lineage>
        <taxon>Eukaryota</taxon>
        <taxon>Fungi</taxon>
        <taxon>Dikarya</taxon>
        <taxon>Ascomycota</taxon>
        <taxon>Pezizomycotina</taxon>
        <taxon>Sordariomycetes</taxon>
        <taxon>Sordariomycetidae</taxon>
        <taxon>Sordariales</taxon>
        <taxon>Lasiosphaeriaceae</taxon>
        <taxon>Lasiosphaeria</taxon>
    </lineage>
</organism>
<evidence type="ECO:0000256" key="1">
    <source>
        <dbReference type="SAM" id="SignalP"/>
    </source>
</evidence>
<dbReference type="Proteomes" id="UP001287356">
    <property type="component" value="Unassembled WGS sequence"/>
</dbReference>
<keyword evidence="3" id="KW-1185">Reference proteome</keyword>
<reference evidence="2" key="2">
    <citation type="submission" date="2023-06" db="EMBL/GenBank/DDBJ databases">
        <authorList>
            <consortium name="Lawrence Berkeley National Laboratory"/>
            <person name="Haridas S."/>
            <person name="Hensen N."/>
            <person name="Bonometti L."/>
            <person name="Westerberg I."/>
            <person name="Brannstrom I.O."/>
            <person name="Guillou S."/>
            <person name="Cros-Aarteil S."/>
            <person name="Calhoun S."/>
            <person name="Kuo A."/>
            <person name="Mondo S."/>
            <person name="Pangilinan J."/>
            <person name="Riley R."/>
            <person name="Labutti K."/>
            <person name="Andreopoulos B."/>
            <person name="Lipzen A."/>
            <person name="Chen C."/>
            <person name="Yanf M."/>
            <person name="Daum C."/>
            <person name="Ng V."/>
            <person name="Clum A."/>
            <person name="Steindorff A."/>
            <person name="Ohm R."/>
            <person name="Martin F."/>
            <person name="Silar P."/>
            <person name="Natvig D."/>
            <person name="Lalanne C."/>
            <person name="Gautier V."/>
            <person name="Ament-Velasquez S.L."/>
            <person name="Kruys A."/>
            <person name="Hutchinson M.I."/>
            <person name="Powell A.J."/>
            <person name="Barry K."/>
            <person name="Miller A.N."/>
            <person name="Grigoriev I.V."/>
            <person name="Debuchy R."/>
            <person name="Gladieux P."/>
            <person name="Thoren M.H."/>
            <person name="Johannesson H."/>
        </authorList>
    </citation>
    <scope>NUCLEOTIDE SEQUENCE</scope>
    <source>
        <strain evidence="2">CBS 958.72</strain>
    </source>
</reference>